<dbReference type="AlphaFoldDB" id="A0A654ENF1"/>
<proteinExistence type="predicted"/>
<dbReference type="EMBL" id="CACRSJ010000104">
    <property type="protein sequence ID" value="VYS50325.1"/>
    <property type="molecule type" value="Genomic_DNA"/>
</dbReference>
<reference evidence="5 6" key="1">
    <citation type="submission" date="2019-11" db="EMBL/GenBank/DDBJ databases">
        <authorList>
            <person name="Jiao W.-B."/>
            <person name="Schneeberger K."/>
        </authorList>
    </citation>
    <scope>NUCLEOTIDE SEQUENCE [LARGE SCALE GENOMIC DNA]</scope>
    <source>
        <strain evidence="6">cv. An-1</strain>
        <strain evidence="7">cv. C24</strain>
    </source>
</reference>
<evidence type="ECO:0000313" key="5">
    <source>
        <dbReference type="EMBL" id="VYS50325.1"/>
    </source>
</evidence>
<protein>
    <recommendedName>
        <fullName evidence="8">GDSL esterase/lipase</fullName>
    </recommendedName>
</protein>
<evidence type="ECO:0000256" key="2">
    <source>
        <dbReference type="ARBA" id="ARBA00022963"/>
    </source>
</evidence>
<evidence type="ECO:0008006" key="8">
    <source>
        <dbReference type="Google" id="ProtNLM"/>
    </source>
</evidence>
<dbReference type="Proteomes" id="UP000426265">
    <property type="component" value="Unassembled WGS sequence"/>
</dbReference>
<dbReference type="EMBL" id="CACSHJ010000087">
    <property type="protein sequence ID" value="CAA0322354.1"/>
    <property type="molecule type" value="Genomic_DNA"/>
</dbReference>
<dbReference type="Proteomes" id="UP000434276">
    <property type="component" value="Unassembled WGS sequence"/>
</dbReference>
<organism evidence="5 6">
    <name type="scientific">Arabidopsis thaliana</name>
    <name type="common">Mouse-ear cress</name>
    <dbReference type="NCBI Taxonomy" id="3702"/>
    <lineage>
        <taxon>Eukaryota</taxon>
        <taxon>Viridiplantae</taxon>
        <taxon>Streptophyta</taxon>
        <taxon>Embryophyta</taxon>
        <taxon>Tracheophyta</taxon>
        <taxon>Spermatophyta</taxon>
        <taxon>Magnoliopsida</taxon>
        <taxon>eudicotyledons</taxon>
        <taxon>Gunneridae</taxon>
        <taxon>Pentapetalae</taxon>
        <taxon>rosids</taxon>
        <taxon>malvids</taxon>
        <taxon>Brassicales</taxon>
        <taxon>Brassicaceae</taxon>
        <taxon>Camelineae</taxon>
        <taxon>Arabidopsis</taxon>
    </lineage>
</organism>
<sequence>MFIDYYNAFLTVFKNNGETPGGVCGVVDEKGQKNYTLCDDPKSTFFWDVLHPTQAGWSSVYAVLGKNLTASLMKA</sequence>
<accession>A0A654ENF1</accession>
<accession>A0A5S9WSK9</accession>
<keyword evidence="1" id="KW-0378">Hydrolase</keyword>
<evidence type="ECO:0000313" key="7">
    <source>
        <dbReference type="Proteomes" id="UP000434276"/>
    </source>
</evidence>
<evidence type="ECO:0000313" key="4">
    <source>
        <dbReference type="EMBL" id="CAA0322354.1"/>
    </source>
</evidence>
<evidence type="ECO:0000256" key="1">
    <source>
        <dbReference type="ARBA" id="ARBA00022801"/>
    </source>
</evidence>
<gene>
    <name evidence="5" type="ORF">AN1_LOCUS5795</name>
    <name evidence="4" type="ORF">C24_LOCUS5686</name>
</gene>
<dbReference type="InterPro" id="IPR036514">
    <property type="entry name" value="SGNH_hydro_sf"/>
</dbReference>
<evidence type="ECO:0000256" key="3">
    <source>
        <dbReference type="ARBA" id="ARBA00023098"/>
    </source>
</evidence>
<dbReference type="ExpressionAtlas" id="A0A654ENF1">
    <property type="expression patterns" value="baseline and differential"/>
</dbReference>
<dbReference type="PANTHER" id="PTHR46020:SF32">
    <property type="entry name" value="GDSL ESTERASE_LIPASE"/>
    <property type="match status" value="1"/>
</dbReference>
<keyword evidence="2" id="KW-0442">Lipid degradation</keyword>
<dbReference type="OrthoDB" id="1600564at2759"/>
<keyword evidence="3" id="KW-0443">Lipid metabolism</keyword>
<dbReference type="GO" id="GO:0016787">
    <property type="term" value="F:hydrolase activity"/>
    <property type="evidence" value="ECO:0007669"/>
    <property type="project" value="UniProtKB-KW"/>
</dbReference>
<name>A0A654ENF1_ARATH</name>
<dbReference type="GO" id="GO:0016042">
    <property type="term" value="P:lipid catabolic process"/>
    <property type="evidence" value="ECO:0007669"/>
    <property type="project" value="UniProtKB-KW"/>
</dbReference>
<dbReference type="PANTHER" id="PTHR46020">
    <property type="entry name" value="OSJNBB0059K02.9 PROTEIN"/>
    <property type="match status" value="1"/>
</dbReference>
<dbReference type="Gene3D" id="3.40.50.1110">
    <property type="entry name" value="SGNH hydrolase"/>
    <property type="match status" value="1"/>
</dbReference>
<evidence type="ECO:0000313" key="6">
    <source>
        <dbReference type="Proteomes" id="UP000426265"/>
    </source>
</evidence>